<dbReference type="Proteomes" id="UP000014760">
    <property type="component" value="Unassembled WGS sequence"/>
</dbReference>
<reference evidence="4" key="1">
    <citation type="submission" date="2012-12" db="EMBL/GenBank/DDBJ databases">
        <authorList>
            <person name="Hellsten U."/>
            <person name="Grimwood J."/>
            <person name="Chapman J.A."/>
            <person name="Shapiro H."/>
            <person name="Aerts A."/>
            <person name="Otillar R.P."/>
            <person name="Terry A.Y."/>
            <person name="Boore J.L."/>
            <person name="Simakov O."/>
            <person name="Marletaz F."/>
            <person name="Cho S.-J."/>
            <person name="Edsinger-Gonzales E."/>
            <person name="Havlak P."/>
            <person name="Kuo D.-H."/>
            <person name="Larsson T."/>
            <person name="Lv J."/>
            <person name="Arendt D."/>
            <person name="Savage R."/>
            <person name="Osoegawa K."/>
            <person name="de Jong P."/>
            <person name="Lindberg D.R."/>
            <person name="Seaver E.C."/>
            <person name="Weisblat D.A."/>
            <person name="Putnam N.H."/>
            <person name="Grigoriev I.V."/>
            <person name="Rokhsar D.S."/>
        </authorList>
    </citation>
    <scope>NUCLEOTIDE SEQUENCE</scope>
    <source>
        <strain evidence="4">I ESC-2004</strain>
    </source>
</reference>
<accession>R7TM00</accession>
<dbReference type="HOGENOM" id="CLU_532369_0_0_1"/>
<proteinExistence type="predicted"/>
<organism evidence="2">
    <name type="scientific">Capitella teleta</name>
    <name type="common">Polychaete worm</name>
    <dbReference type="NCBI Taxonomy" id="283909"/>
    <lineage>
        <taxon>Eukaryota</taxon>
        <taxon>Metazoa</taxon>
        <taxon>Spiralia</taxon>
        <taxon>Lophotrochozoa</taxon>
        <taxon>Annelida</taxon>
        <taxon>Polychaeta</taxon>
        <taxon>Sedentaria</taxon>
        <taxon>Scolecida</taxon>
        <taxon>Capitellidae</taxon>
        <taxon>Capitella</taxon>
    </lineage>
</organism>
<feature type="compositionally biased region" description="Polar residues" evidence="1">
    <location>
        <begin position="470"/>
        <end position="479"/>
    </location>
</feature>
<dbReference type="EMBL" id="KB310082">
    <property type="protein sequence ID" value="ELT92586.1"/>
    <property type="molecule type" value="Genomic_DNA"/>
</dbReference>
<evidence type="ECO:0000313" key="2">
    <source>
        <dbReference type="EMBL" id="ELT92586.1"/>
    </source>
</evidence>
<feature type="compositionally biased region" description="Polar residues" evidence="1">
    <location>
        <begin position="371"/>
        <end position="380"/>
    </location>
</feature>
<feature type="region of interest" description="Disordered" evidence="1">
    <location>
        <begin position="121"/>
        <end position="151"/>
    </location>
</feature>
<feature type="compositionally biased region" description="Polar residues" evidence="1">
    <location>
        <begin position="248"/>
        <end position="285"/>
    </location>
</feature>
<evidence type="ECO:0000256" key="1">
    <source>
        <dbReference type="SAM" id="MobiDB-lite"/>
    </source>
</evidence>
<dbReference type="EnsemblMetazoa" id="CapteT186955">
    <property type="protein sequence ID" value="CapteP186955"/>
    <property type="gene ID" value="CapteG186955"/>
</dbReference>
<feature type="compositionally biased region" description="Polar residues" evidence="1">
    <location>
        <begin position="423"/>
        <end position="435"/>
    </location>
</feature>
<feature type="compositionally biased region" description="Low complexity" evidence="1">
    <location>
        <begin position="300"/>
        <end position="324"/>
    </location>
</feature>
<gene>
    <name evidence="2" type="ORF">CAPTEDRAFT_186955</name>
</gene>
<evidence type="ECO:0000313" key="4">
    <source>
        <dbReference type="Proteomes" id="UP000014760"/>
    </source>
</evidence>
<feature type="region of interest" description="Disordered" evidence="1">
    <location>
        <begin position="247"/>
        <end position="324"/>
    </location>
</feature>
<feature type="compositionally biased region" description="Basic and acidic residues" evidence="1">
    <location>
        <begin position="121"/>
        <end position="132"/>
    </location>
</feature>
<reference evidence="2 4" key="2">
    <citation type="journal article" date="2013" name="Nature">
        <title>Insights into bilaterian evolution from three spiralian genomes.</title>
        <authorList>
            <person name="Simakov O."/>
            <person name="Marletaz F."/>
            <person name="Cho S.J."/>
            <person name="Edsinger-Gonzales E."/>
            <person name="Havlak P."/>
            <person name="Hellsten U."/>
            <person name="Kuo D.H."/>
            <person name="Larsson T."/>
            <person name="Lv J."/>
            <person name="Arendt D."/>
            <person name="Savage R."/>
            <person name="Osoegawa K."/>
            <person name="de Jong P."/>
            <person name="Grimwood J."/>
            <person name="Chapman J.A."/>
            <person name="Shapiro H."/>
            <person name="Aerts A."/>
            <person name="Otillar R.P."/>
            <person name="Terry A.Y."/>
            <person name="Boore J.L."/>
            <person name="Grigoriev I.V."/>
            <person name="Lindberg D.R."/>
            <person name="Seaver E.C."/>
            <person name="Weisblat D.A."/>
            <person name="Putnam N.H."/>
            <person name="Rokhsar D.S."/>
        </authorList>
    </citation>
    <scope>NUCLEOTIDE SEQUENCE</scope>
    <source>
        <strain evidence="2 4">I ESC-2004</strain>
    </source>
</reference>
<feature type="compositionally biased region" description="Basic residues" evidence="1">
    <location>
        <begin position="382"/>
        <end position="395"/>
    </location>
</feature>
<evidence type="ECO:0000313" key="3">
    <source>
        <dbReference type="EnsemblMetazoa" id="CapteP186955"/>
    </source>
</evidence>
<keyword evidence="4" id="KW-1185">Reference proteome</keyword>
<reference evidence="3" key="3">
    <citation type="submission" date="2015-06" db="UniProtKB">
        <authorList>
            <consortium name="EnsemblMetazoa"/>
        </authorList>
    </citation>
    <scope>IDENTIFICATION</scope>
</reference>
<name>R7TM00_CAPTE</name>
<sequence>MEGEEVYNDYTDNGSVSSQGSMFFNICENEDEAKRYTMDDCRLCLDAMLRGATPSAKSSASSFKYLSRTSDDQTIACEMDEPVMGLRFINLDHSSEKTMLNRRLTLSNLNISLIDEAIQDKNSDKGRNEKSSPKCLTNTGRKSKVSMDAERRKSELIIHRGRRFRKSSQQHANETPQMAAEKKLSMDILGEPMNLLSRVPGIQHEYPPHPPTFNFISPSPTLSASYSIHSDESSHLRGLLLRKPIETRSVNSSSSGTLSPASQVDTRSMSPLSSASSEGSTTLGRTPTLKRKNLLPPLVLSSRQTSASSKSSQESLLSASPLSSPVLGRKDVIESALPAEGRFFPSPAMENNGSPPVSIKSRSRRSAVISLKQNSNSPAPSSRKRTGDRRRRKRESRVAHKSQTNDESEDSSGSPDSFDSVDQHSTTSSYASSLEVSPRTPDLFEESKCLFKAPDELSHSRSKSFLPSLESMSISNNTGEGVDLRNRQRCQRSYTSDALEGDCKSPFSDEFH</sequence>
<protein>
    <submittedName>
        <fullName evidence="2 3">Uncharacterized protein</fullName>
    </submittedName>
</protein>
<feature type="compositionally biased region" description="Low complexity" evidence="1">
    <location>
        <begin position="411"/>
        <end position="420"/>
    </location>
</feature>
<dbReference type="EMBL" id="AMQN01002815">
    <property type="status" value="NOT_ANNOTATED_CDS"/>
    <property type="molecule type" value="Genomic_DNA"/>
</dbReference>
<feature type="region of interest" description="Disordered" evidence="1">
    <location>
        <begin position="455"/>
        <end position="488"/>
    </location>
</feature>
<dbReference type="AlphaFoldDB" id="R7TM00"/>
<feature type="region of interest" description="Disordered" evidence="1">
    <location>
        <begin position="342"/>
        <end position="439"/>
    </location>
</feature>